<dbReference type="STRING" id="392333.SAMN05660860_03017"/>
<proteinExistence type="predicted"/>
<dbReference type="Gene3D" id="1.20.120.330">
    <property type="entry name" value="Nucleotidyltransferases domain 2"/>
    <property type="match status" value="1"/>
</dbReference>
<reference evidence="1 2" key="1">
    <citation type="submission" date="2016-10" db="EMBL/GenBank/DDBJ databases">
        <authorList>
            <person name="de Groot N.N."/>
        </authorList>
    </citation>
    <scope>NUCLEOTIDE SEQUENCE [LARGE SCALE GENOMIC DNA]</scope>
    <source>
        <strain evidence="1 2">DSM 17813</strain>
    </source>
</reference>
<dbReference type="AlphaFoldDB" id="A0A1G9VFK3"/>
<dbReference type="EMBL" id="FNGU01000009">
    <property type="protein sequence ID" value="SDM70837.1"/>
    <property type="molecule type" value="Genomic_DNA"/>
</dbReference>
<dbReference type="SUPFAM" id="SSF81593">
    <property type="entry name" value="Nucleotidyltransferase substrate binding subunit/domain"/>
    <property type="match status" value="1"/>
</dbReference>
<evidence type="ECO:0000313" key="1">
    <source>
        <dbReference type="EMBL" id="SDM70837.1"/>
    </source>
</evidence>
<organism evidence="1 2">
    <name type="scientific">Geoalkalibacter ferrihydriticus</name>
    <dbReference type="NCBI Taxonomy" id="392333"/>
    <lineage>
        <taxon>Bacteria</taxon>
        <taxon>Pseudomonadati</taxon>
        <taxon>Thermodesulfobacteriota</taxon>
        <taxon>Desulfuromonadia</taxon>
        <taxon>Desulfuromonadales</taxon>
        <taxon>Geoalkalibacteraceae</taxon>
        <taxon>Geoalkalibacter</taxon>
    </lineage>
</organism>
<name>A0A1G9VFK3_9BACT</name>
<dbReference type="Proteomes" id="UP000182146">
    <property type="component" value="Unassembled WGS sequence"/>
</dbReference>
<gene>
    <name evidence="1" type="ORF">SAMN05660860_03017</name>
</gene>
<sequence>MDRLKERLEMAEKALGSFQDLPLGKNVDDIVRDAAIQRFEYTFEAVWKAAQLYLREKEGLDRGLLRAWCEPAYSPGY</sequence>
<keyword evidence="1" id="KW-0808">Transferase</keyword>
<dbReference type="GO" id="GO:0016740">
    <property type="term" value="F:transferase activity"/>
    <property type="evidence" value="ECO:0007669"/>
    <property type="project" value="UniProtKB-KW"/>
</dbReference>
<dbReference type="InterPro" id="IPR010235">
    <property type="entry name" value="HepT"/>
</dbReference>
<dbReference type="Pfam" id="PF08780">
    <property type="entry name" value="NTase_sub_bind"/>
    <property type="match status" value="1"/>
</dbReference>
<protein>
    <submittedName>
        <fullName evidence="1">Nucleotidyltransferase substrate binding protein like</fullName>
    </submittedName>
</protein>
<dbReference type="RefSeq" id="WP_200889343.1">
    <property type="nucleotide sequence ID" value="NZ_FNGU01000009.1"/>
</dbReference>
<accession>A0A1G9VFK3</accession>
<evidence type="ECO:0000313" key="2">
    <source>
        <dbReference type="Proteomes" id="UP000182146"/>
    </source>
</evidence>